<accession>A0A9Q5B320</accession>
<dbReference type="AlphaFoldDB" id="A0A9Q5B320"/>
<protein>
    <submittedName>
        <fullName evidence="2">Terminase small subunit</fullName>
    </submittedName>
</protein>
<evidence type="ECO:0000313" key="3">
    <source>
        <dbReference type="Proteomes" id="UP000564604"/>
    </source>
</evidence>
<dbReference type="Proteomes" id="UP000564604">
    <property type="component" value="Unassembled WGS sequence"/>
</dbReference>
<organism evidence="2 3">
    <name type="scientific">Pseudomonas fragi</name>
    <dbReference type="NCBI Taxonomy" id="296"/>
    <lineage>
        <taxon>Bacteria</taxon>
        <taxon>Pseudomonadati</taxon>
        <taxon>Pseudomonadota</taxon>
        <taxon>Gammaproteobacteria</taxon>
        <taxon>Pseudomonadales</taxon>
        <taxon>Pseudomonadaceae</taxon>
        <taxon>Pseudomonas</taxon>
    </lineage>
</organism>
<reference evidence="2 3" key="1">
    <citation type="journal article" date="2020" name="Front. Microbiol.">
        <title>Genetic Organization of the aprX-lipA2 Operon Affects the Proteolytic Potential of Pseudomonas Species in Milk.</title>
        <authorList>
            <person name="Maier C."/>
            <person name="Huptas C."/>
            <person name="von Neubeck M."/>
            <person name="Scherer S."/>
            <person name="Wenning M."/>
            <person name="Lucking G."/>
        </authorList>
    </citation>
    <scope>NUCLEOTIDE SEQUENCE [LARGE SCALE GENOMIC DNA]</scope>
    <source>
        <strain evidence="2 3">WS 5094</strain>
    </source>
</reference>
<dbReference type="EMBL" id="JAAQYX010000031">
    <property type="protein sequence ID" value="NNB51430.1"/>
    <property type="molecule type" value="Genomic_DNA"/>
</dbReference>
<sequence length="202" mass="21996">MEYLSKSAYAASRNWSKPWVSKLAKQGRLVLTPAGLVDVAATNALIDKTSDPSKASVSVRHEQERASKGHPSADPIGPAAFLQAAPGDLSEPGGLRPDFHKARARREHFNAMTVEADFYKNQGTLVEMSAVDEAAYTTGRLLRDLLLAVPTQIAPELAAMTDAWGIEKHLMASIRRALEDAERISTADLRHSLSIKKDNHAE</sequence>
<gene>
    <name evidence="2" type="ORF">HBN89_19470</name>
</gene>
<evidence type="ECO:0000313" key="2">
    <source>
        <dbReference type="EMBL" id="NNB51430.1"/>
    </source>
</evidence>
<evidence type="ECO:0000256" key="1">
    <source>
        <dbReference type="SAM" id="MobiDB-lite"/>
    </source>
</evidence>
<name>A0A9Q5B320_PSEFR</name>
<comment type="caution">
    <text evidence="2">The sequence shown here is derived from an EMBL/GenBank/DDBJ whole genome shotgun (WGS) entry which is preliminary data.</text>
</comment>
<proteinExistence type="predicted"/>
<feature type="region of interest" description="Disordered" evidence="1">
    <location>
        <begin position="50"/>
        <end position="78"/>
    </location>
</feature>
<dbReference type="RefSeq" id="WP_169907815.1">
    <property type="nucleotide sequence ID" value="NZ_JAAQYX010000031.1"/>
</dbReference>